<keyword evidence="2" id="KW-1185">Reference proteome</keyword>
<reference evidence="1 2" key="1">
    <citation type="journal article" date="2019" name="Environ. Microbiol.">
        <title>Species interactions and distinct microbial communities in high Arctic permafrost affected cryosols are associated with the CH4 and CO2 gas fluxes.</title>
        <authorList>
            <person name="Altshuler I."/>
            <person name="Hamel J."/>
            <person name="Turney S."/>
            <person name="Magnuson E."/>
            <person name="Levesque R."/>
            <person name="Greer C."/>
            <person name="Whyte L.G."/>
        </authorList>
    </citation>
    <scope>NUCLEOTIDE SEQUENCE [LARGE SCALE GENOMIC DNA]</scope>
    <source>
        <strain evidence="1 2">S9.3B</strain>
    </source>
</reference>
<dbReference type="RefSeq" id="WP_140887079.1">
    <property type="nucleotide sequence ID" value="NZ_RCZP01000061.1"/>
</dbReference>
<accession>A0A502EY36</accession>
<comment type="caution">
    <text evidence="1">The sequence shown here is derived from an EMBL/GenBank/DDBJ whole genome shotgun (WGS) entry which is preliminary data.</text>
</comment>
<evidence type="ECO:0000313" key="2">
    <source>
        <dbReference type="Proteomes" id="UP000317078"/>
    </source>
</evidence>
<protein>
    <submittedName>
        <fullName evidence="1">Uncharacterized protein</fullName>
    </submittedName>
</protein>
<dbReference type="EMBL" id="RCZP01000061">
    <property type="protein sequence ID" value="TPG41944.1"/>
    <property type="molecule type" value="Genomic_DNA"/>
</dbReference>
<dbReference type="Proteomes" id="UP000317078">
    <property type="component" value="Unassembled WGS sequence"/>
</dbReference>
<evidence type="ECO:0000313" key="1">
    <source>
        <dbReference type="EMBL" id="TPG41944.1"/>
    </source>
</evidence>
<dbReference type="OrthoDB" id="7578501at2"/>
<proteinExistence type="predicted"/>
<name>A0A502EY36_9PROT</name>
<dbReference type="AlphaFoldDB" id="A0A502EY36"/>
<gene>
    <name evidence="1" type="ORF">EAH89_28275</name>
</gene>
<sequence length="69" mass="7832">MPDKYGVPLPGNAEDYQQFMLGLYDLLAAARDLQAQAEAIEMLAKARRMFIEDFEAKHPGYGEGRAVWR</sequence>
<organism evidence="1 2">
    <name type="scientific">Muricoccus nepalensis</name>
    <dbReference type="NCBI Taxonomy" id="1854500"/>
    <lineage>
        <taxon>Bacteria</taxon>
        <taxon>Pseudomonadati</taxon>
        <taxon>Pseudomonadota</taxon>
        <taxon>Alphaproteobacteria</taxon>
        <taxon>Acetobacterales</taxon>
        <taxon>Roseomonadaceae</taxon>
        <taxon>Muricoccus</taxon>
    </lineage>
</organism>